<dbReference type="VEuPathDB" id="ToxoDB:cyc_07703"/>
<proteinExistence type="predicted"/>
<name>A0A1D3D677_9EIME</name>
<dbReference type="VEuPathDB" id="ToxoDB:LOC34623611"/>
<evidence type="ECO:0000256" key="1">
    <source>
        <dbReference type="SAM" id="MobiDB-lite"/>
    </source>
</evidence>
<sequence>MSRKLDVGGTSSPVCLTRQPRSSSSAREGDRLDNEKSFFSPFPRMCVISLFWRGAGGKFVSTRLNDSRGPPKPAVAGSRAGNTQLGFCISASGAAAEFAAHDAMEVSEQLKCRRPGCGQSFSASSNREDACRHHKLVAPTPAAAAASLPRWREVLAVLRERGVGLGNLHED</sequence>
<feature type="compositionally biased region" description="Polar residues" evidence="1">
    <location>
        <begin position="9"/>
        <end position="26"/>
    </location>
</feature>
<feature type="region of interest" description="Disordered" evidence="1">
    <location>
        <begin position="1"/>
        <end position="34"/>
    </location>
</feature>
<dbReference type="AlphaFoldDB" id="A0A1D3D677"/>
<protein>
    <submittedName>
        <fullName evidence="2">Uncharacterized protein</fullName>
    </submittedName>
</protein>
<accession>A0A1D3D677</accession>
<dbReference type="Proteomes" id="UP000095192">
    <property type="component" value="Unassembled WGS sequence"/>
</dbReference>
<comment type="caution">
    <text evidence="2">The sequence shown here is derived from an EMBL/GenBank/DDBJ whole genome shotgun (WGS) entry which is preliminary data.</text>
</comment>
<dbReference type="InParanoid" id="A0A1D3D677"/>
<dbReference type="Gene3D" id="4.10.1130.20">
    <property type="match status" value="1"/>
</dbReference>
<evidence type="ECO:0000313" key="3">
    <source>
        <dbReference type="Proteomes" id="UP000095192"/>
    </source>
</evidence>
<reference evidence="2 3" key="1">
    <citation type="journal article" date="2016" name="BMC Genomics">
        <title>Comparative genomics reveals Cyclospora cayetanensis possesses coccidia-like metabolism and invasion components but unique surface antigens.</title>
        <authorList>
            <person name="Liu S."/>
            <person name="Wang L."/>
            <person name="Zheng H."/>
            <person name="Xu Z."/>
            <person name="Roellig D.M."/>
            <person name="Li N."/>
            <person name="Frace M.A."/>
            <person name="Tang K."/>
            <person name="Arrowood M.J."/>
            <person name="Moss D.M."/>
            <person name="Zhang L."/>
            <person name="Feng Y."/>
            <person name="Xiao L."/>
        </authorList>
    </citation>
    <scope>NUCLEOTIDE SEQUENCE [LARGE SCALE GENOMIC DNA]</scope>
    <source>
        <strain evidence="2 3">CHN_HEN01</strain>
    </source>
</reference>
<keyword evidence="3" id="KW-1185">Reference proteome</keyword>
<dbReference type="EMBL" id="JROU02000574">
    <property type="protein sequence ID" value="OEH78927.1"/>
    <property type="molecule type" value="Genomic_DNA"/>
</dbReference>
<gene>
    <name evidence="2" type="ORF">cyc_07703</name>
</gene>
<evidence type="ECO:0000313" key="2">
    <source>
        <dbReference type="EMBL" id="OEH78927.1"/>
    </source>
</evidence>
<organism evidence="2 3">
    <name type="scientific">Cyclospora cayetanensis</name>
    <dbReference type="NCBI Taxonomy" id="88456"/>
    <lineage>
        <taxon>Eukaryota</taxon>
        <taxon>Sar</taxon>
        <taxon>Alveolata</taxon>
        <taxon>Apicomplexa</taxon>
        <taxon>Conoidasida</taxon>
        <taxon>Coccidia</taxon>
        <taxon>Eucoccidiorida</taxon>
        <taxon>Eimeriorina</taxon>
        <taxon>Eimeriidae</taxon>
        <taxon>Cyclospora</taxon>
    </lineage>
</organism>